<protein>
    <submittedName>
        <fullName evidence="1">Uncharacterized protein</fullName>
    </submittedName>
</protein>
<dbReference type="RefSeq" id="WP_110423345.1">
    <property type="nucleotide sequence ID" value="NZ_QGLP01000005.1"/>
</dbReference>
<organism evidence="1 2">
    <name type="scientific">Gilliamella apicola</name>
    <dbReference type="NCBI Taxonomy" id="1196095"/>
    <lineage>
        <taxon>Bacteria</taxon>
        <taxon>Pseudomonadati</taxon>
        <taxon>Pseudomonadota</taxon>
        <taxon>Gammaproteobacteria</taxon>
        <taxon>Orbales</taxon>
        <taxon>Orbaceae</taxon>
        <taxon>Gilliamella</taxon>
    </lineage>
</organism>
<name>A0A2V4DWP0_9GAMM</name>
<reference evidence="1 2" key="1">
    <citation type="submission" date="2018-05" db="EMBL/GenBank/DDBJ databases">
        <title>Reference genomes for bee gut microbiota database.</title>
        <authorList>
            <person name="Ellegaard K.M."/>
        </authorList>
    </citation>
    <scope>NUCLEOTIDE SEQUENCE [LARGE SCALE GENOMIC DNA]</scope>
    <source>
        <strain evidence="1 2">ESL0177</strain>
    </source>
</reference>
<evidence type="ECO:0000313" key="1">
    <source>
        <dbReference type="EMBL" id="PXZ03969.1"/>
    </source>
</evidence>
<dbReference type="Proteomes" id="UP000247483">
    <property type="component" value="Unassembled WGS sequence"/>
</dbReference>
<sequence>MRDQRERMYIIESTMKNEFEYALEVNLITQEQHTHYLQELKALTDYIYEKYKNDLCFYDEDWLKIHAYYERVIALGFVRERTKNNLEYTWLIEM</sequence>
<comment type="caution">
    <text evidence="1">The sequence shown here is derived from an EMBL/GenBank/DDBJ whole genome shotgun (WGS) entry which is preliminary data.</text>
</comment>
<dbReference type="AlphaFoldDB" id="A0A2V4DWP0"/>
<dbReference type="EMBL" id="QGLP01000005">
    <property type="protein sequence ID" value="PXZ03969.1"/>
    <property type="molecule type" value="Genomic_DNA"/>
</dbReference>
<evidence type="ECO:0000313" key="2">
    <source>
        <dbReference type="Proteomes" id="UP000247483"/>
    </source>
</evidence>
<proteinExistence type="predicted"/>
<gene>
    <name evidence="1" type="ORF">DKK79_06210</name>
</gene>
<accession>A0A2V4DWP0</accession>